<evidence type="ECO:0000313" key="2">
    <source>
        <dbReference type="Proteomes" id="UP001145022"/>
    </source>
</evidence>
<name>A0ABQ5PQM5_9PSED</name>
<dbReference type="EMBL" id="BSCQ01000047">
    <property type="protein sequence ID" value="GLH45878.1"/>
    <property type="molecule type" value="Genomic_DNA"/>
</dbReference>
<protein>
    <submittedName>
        <fullName evidence="1">Uncharacterized protein</fullName>
    </submittedName>
</protein>
<reference evidence="1" key="2">
    <citation type="submission" date="2022-11" db="EMBL/GenBank/DDBJ databases">
        <title>Draft genome sequencing of Pseudomonas atacamensis RS3R1.</title>
        <authorList>
            <person name="Furuya T."/>
            <person name="Kaneko H."/>
        </authorList>
    </citation>
    <scope>NUCLEOTIDE SEQUENCE</scope>
    <source>
        <strain evidence="1">RS3R-1</strain>
    </source>
</reference>
<comment type="caution">
    <text evidence="1">The sequence shown here is derived from an EMBL/GenBank/DDBJ whole genome shotgun (WGS) entry which is preliminary data.</text>
</comment>
<organism evidence="1 2">
    <name type="scientific">Pseudomonas atacamensis</name>
    <dbReference type="NCBI Taxonomy" id="2565368"/>
    <lineage>
        <taxon>Bacteria</taxon>
        <taxon>Pseudomonadati</taxon>
        <taxon>Pseudomonadota</taxon>
        <taxon>Gammaproteobacteria</taxon>
        <taxon>Pseudomonadales</taxon>
        <taxon>Pseudomonadaceae</taxon>
        <taxon>Pseudomonas</taxon>
    </lineage>
</organism>
<reference evidence="1" key="1">
    <citation type="journal article" date="2021" name="Sci. Rep.">
        <title>An efficient direct screening system for microorganisms that activate plant immune responses based on plant-microbe interactions using cultured plant cells.</title>
        <authorList>
            <person name="Kurokawa M."/>
            <person name="Nakano M."/>
            <person name="Kitahata N."/>
            <person name="Kuchitsu K."/>
            <person name="Furuya T."/>
        </authorList>
    </citation>
    <scope>NUCLEOTIDE SEQUENCE</scope>
    <source>
        <strain evidence="1">RS3R-1</strain>
    </source>
</reference>
<reference evidence="1" key="3">
    <citation type="journal article" date="2023" name="J. Biotechnol.">
        <title>Draft Genome Sequences of Endophytic Pseudomonas Strains, Isolated from the Interior of Brassicaceae Plants.</title>
        <authorList>
            <person name="Kaneko H."/>
            <person name="Furuya T."/>
        </authorList>
    </citation>
    <scope>NUCLEOTIDE SEQUENCE</scope>
    <source>
        <strain evidence="1">RS3R-1</strain>
    </source>
</reference>
<accession>A0ABQ5PQM5</accession>
<keyword evidence="2" id="KW-1185">Reference proteome</keyword>
<dbReference type="RefSeq" id="WP_281894282.1">
    <property type="nucleotide sequence ID" value="NZ_BSCQ01000047.1"/>
</dbReference>
<dbReference type="Proteomes" id="UP001145022">
    <property type="component" value="Unassembled WGS sequence"/>
</dbReference>
<sequence>MRLVTFLNELSQPSDRMSDGEAKENVGKLIKLLREIKRIRSGLELHSIQPLVSINMGNQRTLSSLRTDGNTREEWQFLRGLENRAFDLAGELHDLTMDYEHKGVPCVGLGLAHAIDALAVSFEGADWSESSLELVCRELANDGELSESLVCVRHAATEENLADLQEWLRLIPLKNYASGEEMWERRAEAFPSLLFLPRTEQQIVSLKNGSEALGPVNLRLWQLECAAQNWEQGRGSPSFLSKVTPEHEQRKSLCQFESVASGVQYFDLHARYTPGAGRIHMWCNPENHTIEIAHIGHKL</sequence>
<gene>
    <name evidence="1" type="ORF">RS3R1_49660</name>
</gene>
<proteinExistence type="predicted"/>
<evidence type="ECO:0000313" key="1">
    <source>
        <dbReference type="EMBL" id="GLH45878.1"/>
    </source>
</evidence>